<dbReference type="InterPro" id="IPR045257">
    <property type="entry name" value="E2/Pdx1"/>
</dbReference>
<dbReference type="Pfam" id="PF00364">
    <property type="entry name" value="Biotin_lipoyl"/>
    <property type="match status" value="1"/>
</dbReference>
<dbReference type="GO" id="GO:0006086">
    <property type="term" value="P:pyruvate decarboxylation to acetyl-CoA"/>
    <property type="evidence" value="ECO:0007669"/>
    <property type="project" value="InterPro"/>
</dbReference>
<evidence type="ECO:0000256" key="3">
    <source>
        <dbReference type="ARBA" id="ARBA00022823"/>
    </source>
</evidence>
<evidence type="ECO:0000259" key="5">
    <source>
        <dbReference type="PROSITE" id="PS50968"/>
    </source>
</evidence>
<sequence length="473" mass="50269">MAEIIIMPKLGFNMNEGKLVKWYKKEGDAVAKGENLFSIETDKTNMDIEATGDGVVRKLFIEEGDTLPVTLPIAIVGNAEENINAVMADALAQLGKEVLADPDTTSHPVAESTPVSATPAVSAKTEGGKIKITPRARRVAAENGLSIDSLPLVGTGFDGGICEKDILGYLASNKIRVSPVAKAMADAEGISLDDIKGSGIGGKIMKADMEAVMNNRVKAEAAGTAAEVTAGAGEKKFSPDGKEILEEVPYAGIRKIIGEKLAESKFTAPHLYFTQKVNLDKLLELRKEVNAAQEQKVSVTDFITKAAVKALQKYPDMNSSLIGGTIVKYKTVNIGIAVAAPTGLIVPNVKSAEQMSVVELAAASAPLFKKAREGKLTPGEYTGGTFTISNLGMFGIENFTAIINPPEVGILAVSSTKDEPFVVAHKDGSKTIEIKPMMNIQLTVDHRLIDGLLAAQFVTEIKKYVENPISLFV</sequence>
<evidence type="ECO:0000256" key="2">
    <source>
        <dbReference type="ARBA" id="ARBA00007317"/>
    </source>
</evidence>
<dbReference type="GO" id="GO:0045254">
    <property type="term" value="C:pyruvate dehydrogenase complex"/>
    <property type="evidence" value="ECO:0007669"/>
    <property type="project" value="InterPro"/>
</dbReference>
<dbReference type="Proteomes" id="UP000664545">
    <property type="component" value="Unassembled WGS sequence"/>
</dbReference>
<dbReference type="InterPro" id="IPR023213">
    <property type="entry name" value="CAT-like_dom_sf"/>
</dbReference>
<accession>A0A939D8L0</accession>
<dbReference type="Pfam" id="PF02817">
    <property type="entry name" value="E3_binding"/>
    <property type="match status" value="2"/>
</dbReference>
<dbReference type="SUPFAM" id="SSF52777">
    <property type="entry name" value="CoA-dependent acyltransferases"/>
    <property type="match status" value="1"/>
</dbReference>
<dbReference type="PROSITE" id="PS51826">
    <property type="entry name" value="PSBD"/>
    <property type="match status" value="1"/>
</dbReference>
<dbReference type="PANTHER" id="PTHR23151:SF90">
    <property type="entry name" value="DIHYDROLIPOYLLYSINE-RESIDUE ACETYLTRANSFERASE COMPONENT OF PYRUVATE DEHYDROGENASE COMPLEX, MITOCHONDRIAL-RELATED"/>
    <property type="match status" value="1"/>
</dbReference>
<comment type="similarity">
    <text evidence="2 4">Belongs to the 2-oxoacid dehydrogenase family.</text>
</comment>
<dbReference type="InterPro" id="IPR000089">
    <property type="entry name" value="Biotin_lipoyl"/>
</dbReference>
<dbReference type="RefSeq" id="WP_206581951.1">
    <property type="nucleotide sequence ID" value="NZ_JAFJZZ010000002.1"/>
</dbReference>
<dbReference type="GO" id="GO:0016746">
    <property type="term" value="F:acyltransferase activity"/>
    <property type="evidence" value="ECO:0007669"/>
    <property type="project" value="UniProtKB-KW"/>
</dbReference>
<reference evidence="7" key="1">
    <citation type="submission" date="2021-02" db="EMBL/GenBank/DDBJ databases">
        <title>Abyssanaerobacter marinus gen.nov., sp., nov, anaerobic bacterium isolated from the Onnuri vent field of Indian Ocean and suggestion of Mogibacteriaceae fam. nov., and proposal of reclassification of ambiguous this family's genus member.</title>
        <authorList>
            <person name="Kim Y.J."/>
            <person name="Yang J.-A."/>
        </authorList>
    </citation>
    <scope>NUCLEOTIDE SEQUENCE</scope>
    <source>
        <strain evidence="7">DSM 2634</strain>
    </source>
</reference>
<dbReference type="InterPro" id="IPR001078">
    <property type="entry name" value="2-oxoacid_DH_actylTfrase"/>
</dbReference>
<dbReference type="SUPFAM" id="SSF51230">
    <property type="entry name" value="Single hybrid motif"/>
    <property type="match status" value="1"/>
</dbReference>
<name>A0A939D8L0_CLOAM</name>
<dbReference type="InterPro" id="IPR004167">
    <property type="entry name" value="PSBD"/>
</dbReference>
<dbReference type="EMBL" id="JAFJZZ010000002">
    <property type="protein sequence ID" value="MBN7773115.1"/>
    <property type="molecule type" value="Genomic_DNA"/>
</dbReference>
<dbReference type="InterPro" id="IPR036625">
    <property type="entry name" value="E3-bd_dom_sf"/>
</dbReference>
<dbReference type="PANTHER" id="PTHR23151">
    <property type="entry name" value="DIHYDROLIPOAMIDE ACETYL/SUCCINYL-TRANSFERASE-RELATED"/>
    <property type="match status" value="1"/>
</dbReference>
<dbReference type="InterPro" id="IPR003016">
    <property type="entry name" value="2-oxoA_DH_lipoyl-BS"/>
</dbReference>
<dbReference type="Gene3D" id="3.30.559.10">
    <property type="entry name" value="Chloramphenicol acetyltransferase-like domain"/>
    <property type="match status" value="1"/>
</dbReference>
<evidence type="ECO:0000259" key="6">
    <source>
        <dbReference type="PROSITE" id="PS51826"/>
    </source>
</evidence>
<proteinExistence type="inferred from homology"/>
<gene>
    <name evidence="7" type="ORF">JYB65_07055</name>
</gene>
<dbReference type="CDD" id="cd06849">
    <property type="entry name" value="lipoyl_domain"/>
    <property type="match status" value="1"/>
</dbReference>
<comment type="cofactor">
    <cofactor evidence="1 4">
        <name>(R)-lipoate</name>
        <dbReference type="ChEBI" id="CHEBI:83088"/>
    </cofactor>
</comment>
<dbReference type="Gene3D" id="2.40.50.100">
    <property type="match status" value="1"/>
</dbReference>
<feature type="domain" description="Peripheral subunit-binding (PSBD)" evidence="6">
    <location>
        <begin position="176"/>
        <end position="213"/>
    </location>
</feature>
<keyword evidence="4" id="KW-0012">Acyltransferase</keyword>
<keyword evidence="8" id="KW-1185">Reference proteome</keyword>
<evidence type="ECO:0000313" key="8">
    <source>
        <dbReference type="Proteomes" id="UP000664545"/>
    </source>
</evidence>
<protein>
    <recommendedName>
        <fullName evidence="4">Dihydrolipoamide acetyltransferase component of pyruvate dehydrogenase complex</fullName>
        <ecNumber evidence="4">2.3.1.-</ecNumber>
    </recommendedName>
</protein>
<keyword evidence="4" id="KW-0808">Transferase</keyword>
<evidence type="ECO:0000256" key="1">
    <source>
        <dbReference type="ARBA" id="ARBA00001938"/>
    </source>
</evidence>
<evidence type="ECO:0000313" key="7">
    <source>
        <dbReference type="EMBL" id="MBN7773115.1"/>
    </source>
</evidence>
<comment type="caution">
    <text evidence="7">The sequence shown here is derived from an EMBL/GenBank/DDBJ whole genome shotgun (WGS) entry which is preliminary data.</text>
</comment>
<dbReference type="SUPFAM" id="SSF47005">
    <property type="entry name" value="Peripheral subunit-binding domain of 2-oxo acid dehydrogenase complex"/>
    <property type="match status" value="2"/>
</dbReference>
<dbReference type="InterPro" id="IPR011053">
    <property type="entry name" value="Single_hybrid_motif"/>
</dbReference>
<organism evidence="7 8">
    <name type="scientific">Clostridium aminobutyricum</name>
    <dbReference type="NCBI Taxonomy" id="33953"/>
    <lineage>
        <taxon>Bacteria</taxon>
        <taxon>Bacillati</taxon>
        <taxon>Bacillota</taxon>
        <taxon>Clostridia</taxon>
        <taxon>Eubacteriales</taxon>
        <taxon>Clostridiaceae</taxon>
        <taxon>Clostridium</taxon>
    </lineage>
</organism>
<feature type="domain" description="Lipoyl-binding" evidence="5">
    <location>
        <begin position="2"/>
        <end position="77"/>
    </location>
</feature>
<dbReference type="PROSITE" id="PS00189">
    <property type="entry name" value="LIPOYL"/>
    <property type="match status" value="1"/>
</dbReference>
<dbReference type="Gene3D" id="4.10.320.10">
    <property type="entry name" value="E3-binding domain"/>
    <property type="match status" value="2"/>
</dbReference>
<dbReference type="AlphaFoldDB" id="A0A939D8L0"/>
<dbReference type="PROSITE" id="PS50968">
    <property type="entry name" value="BIOTINYL_LIPOYL"/>
    <property type="match status" value="1"/>
</dbReference>
<dbReference type="Pfam" id="PF00198">
    <property type="entry name" value="2-oxoacid_dh"/>
    <property type="match status" value="1"/>
</dbReference>
<dbReference type="EC" id="2.3.1.-" evidence="4"/>
<evidence type="ECO:0000256" key="4">
    <source>
        <dbReference type="RuleBase" id="RU003423"/>
    </source>
</evidence>
<keyword evidence="3 4" id="KW-0450">Lipoyl</keyword>